<gene>
    <name evidence="5" type="ORF">RO3G_11092</name>
</gene>
<keyword evidence="3" id="KW-0560">Oxidoreductase</keyword>
<dbReference type="InterPro" id="IPR002347">
    <property type="entry name" value="SDR_fam"/>
</dbReference>
<dbReference type="CDD" id="cd05325">
    <property type="entry name" value="carb_red_sniffer_like_SDR_c"/>
    <property type="match status" value="1"/>
</dbReference>
<protein>
    <recommendedName>
        <fullName evidence="7">C-factor</fullName>
    </recommendedName>
</protein>
<keyword evidence="2" id="KW-0521">NADP</keyword>
<dbReference type="PRINTS" id="PR00080">
    <property type="entry name" value="SDRFAMILY"/>
</dbReference>
<evidence type="ECO:0000256" key="2">
    <source>
        <dbReference type="ARBA" id="ARBA00022857"/>
    </source>
</evidence>
<proteinExistence type="inferred from homology"/>
<dbReference type="eggNOG" id="KOG1611">
    <property type="taxonomic scope" value="Eukaryota"/>
</dbReference>
<dbReference type="FunCoup" id="I1CD51">
    <property type="interactions" value="134"/>
</dbReference>
<dbReference type="AlphaFoldDB" id="I1CD51"/>
<dbReference type="RefSeq" id="XP_067521777.1">
    <property type="nucleotide sequence ID" value="XM_067665676.1"/>
</dbReference>
<dbReference type="Gene3D" id="3.40.50.720">
    <property type="entry name" value="NAD(P)-binding Rossmann-like Domain"/>
    <property type="match status" value="1"/>
</dbReference>
<accession>I1CD51</accession>
<dbReference type="STRING" id="246409.I1CD51"/>
<dbReference type="VEuPathDB" id="FungiDB:RO3G_11092"/>
<keyword evidence="6" id="KW-1185">Reference proteome</keyword>
<sequence length="245" mass="26872">MSIYVITGASRGIGLEFVRQISSKGNTVFACARNPDQSEELRQLTDNKSVYSVKLDVTCDRSLKEAVQEVSKHATEGIDVLINNAGLTLTTNNVEEAPKDELIKVFETNVTGVTETTKAFLPLLRKRGSDHTKKILNISSSVGSVSNTTSTGNAAYRISKSALNMTTKLQALHLAKENFIVYASHPGWVQTDMGGKEAKISPEESVKGQLAKLDSVTEQDNGGYFDWQKDPWTIKTVPISLHHFK</sequence>
<dbReference type="OMA" id="QYAQSFA"/>
<dbReference type="GeneID" id="93618057"/>
<reference evidence="5 6" key="1">
    <citation type="journal article" date="2009" name="PLoS Genet.">
        <title>Genomic analysis of the basal lineage fungus Rhizopus oryzae reveals a whole-genome duplication.</title>
        <authorList>
            <person name="Ma L.-J."/>
            <person name="Ibrahim A.S."/>
            <person name="Skory C."/>
            <person name="Grabherr M.G."/>
            <person name="Burger G."/>
            <person name="Butler M."/>
            <person name="Elias M."/>
            <person name="Idnurm A."/>
            <person name="Lang B.F."/>
            <person name="Sone T."/>
            <person name="Abe A."/>
            <person name="Calvo S.E."/>
            <person name="Corrochano L.M."/>
            <person name="Engels R."/>
            <person name="Fu J."/>
            <person name="Hansberg W."/>
            <person name="Kim J.-M."/>
            <person name="Kodira C.D."/>
            <person name="Koehrsen M.J."/>
            <person name="Liu B."/>
            <person name="Miranda-Saavedra D."/>
            <person name="O'Leary S."/>
            <person name="Ortiz-Castellanos L."/>
            <person name="Poulter R."/>
            <person name="Rodriguez-Romero J."/>
            <person name="Ruiz-Herrera J."/>
            <person name="Shen Y.-Q."/>
            <person name="Zeng Q."/>
            <person name="Galagan J."/>
            <person name="Birren B.W."/>
            <person name="Cuomo C.A."/>
            <person name="Wickes B.L."/>
        </authorList>
    </citation>
    <scope>NUCLEOTIDE SEQUENCE [LARGE SCALE GENOMIC DNA]</scope>
    <source>
        <strain evidence="6">RA 99-880 / ATCC MYA-4621 / FGSC 9543 / NRRL 43880</strain>
    </source>
</reference>
<organism evidence="5 6">
    <name type="scientific">Rhizopus delemar (strain RA 99-880 / ATCC MYA-4621 / FGSC 9543 / NRRL 43880)</name>
    <name type="common">Mucormycosis agent</name>
    <name type="synonym">Rhizopus arrhizus var. delemar</name>
    <dbReference type="NCBI Taxonomy" id="246409"/>
    <lineage>
        <taxon>Eukaryota</taxon>
        <taxon>Fungi</taxon>
        <taxon>Fungi incertae sedis</taxon>
        <taxon>Mucoromycota</taxon>
        <taxon>Mucoromycotina</taxon>
        <taxon>Mucoromycetes</taxon>
        <taxon>Mucorales</taxon>
        <taxon>Mucorineae</taxon>
        <taxon>Rhizopodaceae</taxon>
        <taxon>Rhizopus</taxon>
    </lineage>
</organism>
<dbReference type="GO" id="GO:0005737">
    <property type="term" value="C:cytoplasm"/>
    <property type="evidence" value="ECO:0007669"/>
    <property type="project" value="TreeGrafter"/>
</dbReference>
<dbReference type="SUPFAM" id="SSF51735">
    <property type="entry name" value="NAD(P)-binding Rossmann-fold domains"/>
    <property type="match status" value="1"/>
</dbReference>
<name>I1CD51_RHIO9</name>
<dbReference type="PRINTS" id="PR00081">
    <property type="entry name" value="GDHRDH"/>
</dbReference>
<comment type="similarity">
    <text evidence="1 4">Belongs to the short-chain dehydrogenases/reductases (SDR) family.</text>
</comment>
<evidence type="ECO:0000313" key="6">
    <source>
        <dbReference type="Proteomes" id="UP000009138"/>
    </source>
</evidence>
<evidence type="ECO:0000313" key="5">
    <source>
        <dbReference type="EMBL" id="EIE86381.1"/>
    </source>
</evidence>
<dbReference type="EMBL" id="CH476739">
    <property type="protein sequence ID" value="EIE86381.1"/>
    <property type="molecule type" value="Genomic_DNA"/>
</dbReference>
<evidence type="ECO:0008006" key="7">
    <source>
        <dbReference type="Google" id="ProtNLM"/>
    </source>
</evidence>
<evidence type="ECO:0000256" key="3">
    <source>
        <dbReference type="ARBA" id="ARBA00023002"/>
    </source>
</evidence>
<dbReference type="OrthoDB" id="9876299at2759"/>
<dbReference type="InterPro" id="IPR036291">
    <property type="entry name" value="NAD(P)-bd_dom_sf"/>
</dbReference>
<evidence type="ECO:0000256" key="4">
    <source>
        <dbReference type="RuleBase" id="RU000363"/>
    </source>
</evidence>
<dbReference type="GO" id="GO:0016491">
    <property type="term" value="F:oxidoreductase activity"/>
    <property type="evidence" value="ECO:0007669"/>
    <property type="project" value="UniProtKB-KW"/>
</dbReference>
<dbReference type="PANTHER" id="PTHR43544">
    <property type="entry name" value="SHORT-CHAIN DEHYDROGENASE/REDUCTASE"/>
    <property type="match status" value="1"/>
</dbReference>
<dbReference type="InterPro" id="IPR051468">
    <property type="entry name" value="Fungal_SecMetab_SDRs"/>
</dbReference>
<dbReference type="Proteomes" id="UP000009138">
    <property type="component" value="Unassembled WGS sequence"/>
</dbReference>
<dbReference type="InParanoid" id="I1CD51"/>
<dbReference type="Pfam" id="PF00106">
    <property type="entry name" value="adh_short"/>
    <property type="match status" value="1"/>
</dbReference>
<dbReference type="PANTHER" id="PTHR43544:SF7">
    <property type="entry name" value="NADB-LER2"/>
    <property type="match status" value="1"/>
</dbReference>
<evidence type="ECO:0000256" key="1">
    <source>
        <dbReference type="ARBA" id="ARBA00006484"/>
    </source>
</evidence>